<dbReference type="InterPro" id="IPR029014">
    <property type="entry name" value="NiFe-Hase_large"/>
</dbReference>
<dbReference type="Gene3D" id="1.10.645.10">
    <property type="entry name" value="Cytochrome-c3 Hydrogenase, chain B"/>
    <property type="match status" value="1"/>
</dbReference>
<proteinExistence type="predicted"/>
<dbReference type="AlphaFoldDB" id="F3GMQ3"/>
<keyword evidence="2" id="KW-0874">Quinone</keyword>
<feature type="non-terminal residue" evidence="4">
    <location>
        <position position="107"/>
    </location>
</feature>
<evidence type="ECO:0000256" key="1">
    <source>
        <dbReference type="ARBA" id="ARBA00004202"/>
    </source>
</evidence>
<evidence type="ECO:0000256" key="2">
    <source>
        <dbReference type="ARBA" id="ARBA00022719"/>
    </source>
</evidence>
<dbReference type="PANTHER" id="PTHR11993">
    <property type="entry name" value="NADH-UBIQUINONE OXIDOREDUCTASE 49 KDA SUBUNIT"/>
    <property type="match status" value="1"/>
</dbReference>
<keyword evidence="4" id="KW-0560">Oxidoreductase</keyword>
<dbReference type="GO" id="GO:0048038">
    <property type="term" value="F:quinone binding"/>
    <property type="evidence" value="ECO:0007669"/>
    <property type="project" value="UniProtKB-KW"/>
</dbReference>
<dbReference type="GO" id="GO:0016651">
    <property type="term" value="F:oxidoreductase activity, acting on NAD(P)H"/>
    <property type="evidence" value="ECO:0007669"/>
    <property type="project" value="InterPro"/>
</dbReference>
<gene>
    <name evidence="4" type="ORF">PSYPI_41069</name>
</gene>
<comment type="subcellular location">
    <subcellularLocation>
        <location evidence="1">Cell membrane</location>
        <topology evidence="1">Peripheral membrane protein</topology>
    </subcellularLocation>
</comment>
<keyword evidence="5" id="KW-1185">Reference proteome</keyword>
<evidence type="ECO:0000259" key="3">
    <source>
        <dbReference type="Pfam" id="PF00346"/>
    </source>
</evidence>
<reference evidence="4 5" key="1">
    <citation type="journal article" date="2011" name="PLoS Pathog.">
        <title>Dynamic evolution of pathogenicity revealed by sequencing and comparative genomics of 19 Pseudomonas syringae isolates.</title>
        <authorList>
            <person name="Baltrus D.A."/>
            <person name="Nishimura M.T."/>
            <person name="Romanchuk A."/>
            <person name="Chang J.H."/>
            <person name="Mukhtar M.S."/>
            <person name="Cherkis K."/>
            <person name="Roach J."/>
            <person name="Grant S.R."/>
            <person name="Jones C.D."/>
            <person name="Dangl J.L."/>
        </authorList>
    </citation>
    <scope>NUCLEOTIDE SEQUENCE [LARGE SCALE GENOMIC DNA]</scope>
    <source>
        <strain evidence="4 5">1704B</strain>
    </source>
</reference>
<accession>F3GMQ3</accession>
<dbReference type="PANTHER" id="PTHR11993:SF45">
    <property type="entry name" value="NADH-QUINONE OXIDOREDUCTASE SUBUNIT C_D"/>
    <property type="match status" value="1"/>
</dbReference>
<protein>
    <submittedName>
        <fullName evidence="4">Bifunctional NADH:ubiquinone oxidoreductase subunit C/D</fullName>
        <ecNumber evidence="4">1.6.99.5</ecNumber>
    </submittedName>
</protein>
<evidence type="ECO:0000313" key="4">
    <source>
        <dbReference type="EMBL" id="EGH48356.1"/>
    </source>
</evidence>
<dbReference type="EMBL" id="AEAI01003037">
    <property type="protein sequence ID" value="EGH48356.1"/>
    <property type="molecule type" value="Genomic_DNA"/>
</dbReference>
<organism evidence="4 5">
    <name type="scientific">Pseudomonas syringae pv. pisi str. 1704B</name>
    <dbReference type="NCBI Taxonomy" id="629263"/>
    <lineage>
        <taxon>Bacteria</taxon>
        <taxon>Pseudomonadati</taxon>
        <taxon>Pseudomonadota</taxon>
        <taxon>Gammaproteobacteria</taxon>
        <taxon>Pseudomonadales</taxon>
        <taxon>Pseudomonadaceae</taxon>
        <taxon>Pseudomonas</taxon>
        <taxon>Pseudomonas syringae</taxon>
    </lineage>
</organism>
<dbReference type="GO" id="GO:0051287">
    <property type="term" value="F:NAD binding"/>
    <property type="evidence" value="ECO:0007669"/>
    <property type="project" value="InterPro"/>
</dbReference>
<evidence type="ECO:0000313" key="5">
    <source>
        <dbReference type="Proteomes" id="UP000004986"/>
    </source>
</evidence>
<sequence length="107" mass="12057">KNSILKGRTVGVATYNTKEALEWGVTGAGLRSTGCDFDLRKARPYSGYENFEFEVPLAANGDAYDRCMVRVEEMRQSIKIIDQCMRNMPEGPYKADHPLTTPPPKER</sequence>
<name>F3GMQ3_PSESJ</name>
<dbReference type="InterPro" id="IPR001135">
    <property type="entry name" value="NADH_Q_OxRdtase_suD"/>
</dbReference>
<dbReference type="BioCyc" id="PSYR629263:G11X0-7499-MONOMER"/>
<dbReference type="InterPro" id="IPR022885">
    <property type="entry name" value="NDH1_su_D/H"/>
</dbReference>
<feature type="non-terminal residue" evidence="4">
    <location>
        <position position="1"/>
    </location>
</feature>
<feature type="domain" description="NADH-quinone oxidoreductase subunit D" evidence="3">
    <location>
        <begin position="1"/>
        <end position="106"/>
    </location>
</feature>
<dbReference type="Pfam" id="PF00346">
    <property type="entry name" value="Complex1_49kDa"/>
    <property type="match status" value="1"/>
</dbReference>
<dbReference type="GO" id="GO:0005886">
    <property type="term" value="C:plasma membrane"/>
    <property type="evidence" value="ECO:0007669"/>
    <property type="project" value="UniProtKB-SubCell"/>
</dbReference>
<dbReference type="Proteomes" id="UP000004986">
    <property type="component" value="Unassembled WGS sequence"/>
</dbReference>
<keyword evidence="4" id="KW-0830">Ubiquinone</keyword>
<dbReference type="SUPFAM" id="SSF56762">
    <property type="entry name" value="HydB/Nqo4-like"/>
    <property type="match status" value="1"/>
</dbReference>
<comment type="caution">
    <text evidence="4">The sequence shown here is derived from an EMBL/GenBank/DDBJ whole genome shotgun (WGS) entry which is preliminary data.</text>
</comment>
<dbReference type="EC" id="1.6.99.5" evidence="4"/>